<feature type="domain" description="Glycogen debranching enzyme central" evidence="1">
    <location>
        <begin position="5"/>
        <end position="43"/>
    </location>
</feature>
<dbReference type="InterPro" id="IPR032788">
    <property type="entry name" value="AGL_central"/>
</dbReference>
<organism evidence="2 3">
    <name type="scientific">Dreissena polymorpha</name>
    <name type="common">Zebra mussel</name>
    <name type="synonym">Mytilus polymorpha</name>
    <dbReference type="NCBI Taxonomy" id="45954"/>
    <lineage>
        <taxon>Eukaryota</taxon>
        <taxon>Metazoa</taxon>
        <taxon>Spiralia</taxon>
        <taxon>Lophotrochozoa</taxon>
        <taxon>Mollusca</taxon>
        <taxon>Bivalvia</taxon>
        <taxon>Autobranchia</taxon>
        <taxon>Heteroconchia</taxon>
        <taxon>Euheterodonta</taxon>
        <taxon>Imparidentia</taxon>
        <taxon>Neoheterodontei</taxon>
        <taxon>Myida</taxon>
        <taxon>Dreissenoidea</taxon>
        <taxon>Dreissenidae</taxon>
        <taxon>Dreissena</taxon>
    </lineage>
</organism>
<sequence length="57" mass="6340">MLFFIAGVSTVLGSIRAHNDLGHALCNNLREGDWLPSYIAKRLLVHPGTYHVSVHNK</sequence>
<dbReference type="Proteomes" id="UP000828390">
    <property type="component" value="Unassembled WGS sequence"/>
</dbReference>
<gene>
    <name evidence="2" type="ORF">DPMN_157308</name>
</gene>
<reference evidence="2" key="2">
    <citation type="submission" date="2020-11" db="EMBL/GenBank/DDBJ databases">
        <authorList>
            <person name="McCartney M.A."/>
            <person name="Auch B."/>
            <person name="Kono T."/>
            <person name="Mallez S."/>
            <person name="Becker A."/>
            <person name="Gohl D.M."/>
            <person name="Silverstein K.A.T."/>
            <person name="Koren S."/>
            <person name="Bechman K.B."/>
            <person name="Herman A."/>
            <person name="Abrahante J.E."/>
            <person name="Garbe J."/>
        </authorList>
    </citation>
    <scope>NUCLEOTIDE SEQUENCE</scope>
    <source>
        <strain evidence="2">Duluth1</strain>
        <tissue evidence="2">Whole animal</tissue>
    </source>
</reference>
<reference evidence="2" key="1">
    <citation type="journal article" date="2019" name="bioRxiv">
        <title>The Genome of the Zebra Mussel, Dreissena polymorpha: A Resource for Invasive Species Research.</title>
        <authorList>
            <person name="McCartney M.A."/>
            <person name="Auch B."/>
            <person name="Kono T."/>
            <person name="Mallez S."/>
            <person name="Zhang Y."/>
            <person name="Obille A."/>
            <person name="Becker A."/>
            <person name="Abrahante J.E."/>
            <person name="Garbe J."/>
            <person name="Badalamenti J.P."/>
            <person name="Herman A."/>
            <person name="Mangelson H."/>
            <person name="Liachko I."/>
            <person name="Sullivan S."/>
            <person name="Sone E.D."/>
            <person name="Koren S."/>
            <person name="Silverstein K.A.T."/>
            <person name="Beckman K.B."/>
            <person name="Gohl D.M."/>
        </authorList>
    </citation>
    <scope>NUCLEOTIDE SEQUENCE</scope>
    <source>
        <strain evidence="2">Duluth1</strain>
        <tissue evidence="2">Whole animal</tissue>
    </source>
</reference>
<evidence type="ECO:0000313" key="2">
    <source>
        <dbReference type="EMBL" id="KAH3779505.1"/>
    </source>
</evidence>
<evidence type="ECO:0000259" key="1">
    <source>
        <dbReference type="Pfam" id="PF14702"/>
    </source>
</evidence>
<dbReference type="Pfam" id="PF14702">
    <property type="entry name" value="hGDE_central"/>
    <property type="match status" value="1"/>
</dbReference>
<dbReference type="AlphaFoldDB" id="A0A9D4EK35"/>
<protein>
    <recommendedName>
        <fullName evidence="1">Glycogen debranching enzyme central domain-containing protein</fullName>
    </recommendedName>
</protein>
<keyword evidence="3" id="KW-1185">Reference proteome</keyword>
<comment type="caution">
    <text evidence="2">The sequence shown here is derived from an EMBL/GenBank/DDBJ whole genome shotgun (WGS) entry which is preliminary data.</text>
</comment>
<name>A0A9D4EK35_DREPO</name>
<proteinExistence type="predicted"/>
<evidence type="ECO:0000313" key="3">
    <source>
        <dbReference type="Proteomes" id="UP000828390"/>
    </source>
</evidence>
<accession>A0A9D4EK35</accession>
<dbReference type="EMBL" id="JAIWYP010000008">
    <property type="protein sequence ID" value="KAH3779505.1"/>
    <property type="molecule type" value="Genomic_DNA"/>
</dbReference>